<comment type="caution">
    <text evidence="1">The sequence shown here is derived from an EMBL/GenBank/DDBJ whole genome shotgun (WGS) entry which is preliminary data.</text>
</comment>
<sequence length="538" mass="62883">MEKMNFEKSGIIVENPYQDASNNVCLELIQLLLVVEKVKASKVGVNALESLVNLHDFLRDQESIRGYLSWGWHMSRTPEDEADEIFSTVCRVLDTKQQPSFKDFSIEANSYLKQFRGMSNQPRDKQAGERQEEFWLTIAPELINEHGYDFRSLQNDALGYSHLSIVYAYKEAAQILDVIEKLQSIDDSKIVEEAIEKYANEIQLDRSSVFKKSERSLHFRHQINQKICLGFGEYFSQLVNFVKRLFAIDGTPYENYDPKVTIENEEYQHNFRTPEVCDVVTIKLPREAFNHAKDSGTDILLNRVILTRVWDVVNEQSGFRNHVDARYHLENLSKYSYWASNQNETLLNIELSKGRKLSISAMMRGLKFSYWFYSEKAKQQKRLNIGEAVKLYVKEKGIQESATTVKFSFEAIKRVAKTELAPLICKQLFWRLNNDLPSVRHSFCPLNDSFYQKVKYTVSEIKNILYLQVDMENYSSLLENIAQIEMLLRNDDRANCRDSDLGFSFQQGHPQDHEIYRRRLKESIKHKHVLFILKPLNK</sequence>
<dbReference type="Proteomes" id="UP001629523">
    <property type="component" value="Unassembled WGS sequence"/>
</dbReference>
<evidence type="ECO:0000313" key="1">
    <source>
        <dbReference type="EMBL" id="MFM1345007.1"/>
    </source>
</evidence>
<proteinExistence type="predicted"/>
<accession>A0ABW9ESQ9</accession>
<dbReference type="EMBL" id="JBBEST010000001">
    <property type="protein sequence ID" value="MFM1345007.1"/>
    <property type="molecule type" value="Genomic_DNA"/>
</dbReference>
<protein>
    <submittedName>
        <fullName evidence="1">Uncharacterized protein</fullName>
    </submittedName>
</protein>
<gene>
    <name evidence="1" type="ORF">WFP14_00335</name>
</gene>
<name>A0ABW9ESQ9_9GAMM</name>
<keyword evidence="2" id="KW-1185">Reference proteome</keyword>
<dbReference type="RefSeq" id="WP_227728339.1">
    <property type="nucleotide sequence ID" value="NZ_CABHYX010000008.1"/>
</dbReference>
<evidence type="ECO:0000313" key="2">
    <source>
        <dbReference type="Proteomes" id="UP001629523"/>
    </source>
</evidence>
<organism evidence="1 2">
    <name type="scientific">Yersinia proxima</name>
    <dbReference type="NCBI Taxonomy" id="2890316"/>
    <lineage>
        <taxon>Bacteria</taxon>
        <taxon>Pseudomonadati</taxon>
        <taxon>Pseudomonadota</taxon>
        <taxon>Gammaproteobacteria</taxon>
        <taxon>Enterobacterales</taxon>
        <taxon>Yersiniaceae</taxon>
        <taxon>Yersinia</taxon>
    </lineage>
</organism>
<reference evidence="1 2" key="1">
    <citation type="journal article" date="2024" name="Infect. Genet. Evol.">
        <title>Characteristics and comparative genome analysis of Yersinia enterocolitica and related species associated with human infections in Switzerland 2019-2023.</title>
        <authorList>
            <person name="Stevens M.J.A."/>
            <person name="Horlbog J.A."/>
            <person name="Diethelm A."/>
            <person name="Stephan R."/>
            <person name="Nuesch-Inderbinen M."/>
        </authorList>
    </citation>
    <scope>NUCLEOTIDE SEQUENCE [LARGE SCALE GENOMIC DNA]</scope>
    <source>
        <strain evidence="1 2">N20-0302</strain>
    </source>
</reference>